<keyword evidence="2" id="KW-0274">FAD</keyword>
<dbReference type="VEuPathDB" id="FungiDB:ASPVEDRAFT_53667"/>
<dbReference type="PANTHER" id="PTHR46865">
    <property type="entry name" value="OXIDOREDUCTASE-RELATED"/>
    <property type="match status" value="1"/>
</dbReference>
<sequence length="428" mass="47499">MPLKILICGAGIAGNALAFWLSRLGHSITVIERTPSLRTSGLQIDLRSPGIEVLRRMGLEEAFRKKTVAEQGLRLVDKKGKDWGFFPANRSGEGLQSFTTDYEIMRGDMCQLLFDACKDKVDFRFGCSVVGITQSESEVEVLFSDSNVEKFDLAVGADGLWSRTRRLMLGVDVANDDANPGYHPINVYAGYCTIPQAVGAGEGYNATAFLTTGGRGIMTRRHDPQWYQAYVLCNPASSVRLQTAERGDVEAEKYGMADVFRGAGWDCDRILQGVVDSDDFYCERMGVIKLDQWYRGRVALAGDAAHSPSAMTGMGTSSAMAGVYILAGEIGRHCGAASGSSKQNITAAFEEYDRKFRPFMDEVQKGLTDRENYMDRFPSSSFGIGCLYYMFWIASLLRLDVFAQWLLRERVSGWELPKYPEMDVKKSN</sequence>
<gene>
    <name evidence="5" type="ORF">ASPVEDRAFT_53667</name>
</gene>
<dbReference type="Gene3D" id="3.50.50.60">
    <property type="entry name" value="FAD/NAD(P)-binding domain"/>
    <property type="match status" value="1"/>
</dbReference>
<dbReference type="OrthoDB" id="655030at2759"/>
<dbReference type="GeneID" id="63730329"/>
<reference evidence="6" key="1">
    <citation type="journal article" date="2017" name="Genome Biol.">
        <title>Comparative genomics reveals high biological diversity and specific adaptations in the industrially and medically important fungal genus Aspergillus.</title>
        <authorList>
            <person name="de Vries R.P."/>
            <person name="Riley R."/>
            <person name="Wiebenga A."/>
            <person name="Aguilar-Osorio G."/>
            <person name="Amillis S."/>
            <person name="Uchima C.A."/>
            <person name="Anderluh G."/>
            <person name="Asadollahi M."/>
            <person name="Askin M."/>
            <person name="Barry K."/>
            <person name="Battaglia E."/>
            <person name="Bayram O."/>
            <person name="Benocci T."/>
            <person name="Braus-Stromeyer S.A."/>
            <person name="Caldana C."/>
            <person name="Canovas D."/>
            <person name="Cerqueira G.C."/>
            <person name="Chen F."/>
            <person name="Chen W."/>
            <person name="Choi C."/>
            <person name="Clum A."/>
            <person name="Dos Santos R.A."/>
            <person name="Damasio A.R."/>
            <person name="Diallinas G."/>
            <person name="Emri T."/>
            <person name="Fekete E."/>
            <person name="Flipphi M."/>
            <person name="Freyberg S."/>
            <person name="Gallo A."/>
            <person name="Gournas C."/>
            <person name="Habgood R."/>
            <person name="Hainaut M."/>
            <person name="Harispe M.L."/>
            <person name="Henrissat B."/>
            <person name="Hilden K.S."/>
            <person name="Hope R."/>
            <person name="Hossain A."/>
            <person name="Karabika E."/>
            <person name="Karaffa L."/>
            <person name="Karanyi Z."/>
            <person name="Krasevec N."/>
            <person name="Kuo A."/>
            <person name="Kusch H."/>
            <person name="LaButti K."/>
            <person name="Lagendijk E.L."/>
            <person name="Lapidus A."/>
            <person name="Levasseur A."/>
            <person name="Lindquist E."/>
            <person name="Lipzen A."/>
            <person name="Logrieco A.F."/>
            <person name="MacCabe A."/>
            <person name="Maekelae M.R."/>
            <person name="Malavazi I."/>
            <person name="Melin P."/>
            <person name="Meyer V."/>
            <person name="Mielnichuk N."/>
            <person name="Miskei M."/>
            <person name="Molnar A.P."/>
            <person name="Mule G."/>
            <person name="Ngan C.Y."/>
            <person name="Orejas M."/>
            <person name="Orosz E."/>
            <person name="Ouedraogo J.P."/>
            <person name="Overkamp K.M."/>
            <person name="Park H.-S."/>
            <person name="Perrone G."/>
            <person name="Piumi F."/>
            <person name="Punt P.J."/>
            <person name="Ram A.F."/>
            <person name="Ramon A."/>
            <person name="Rauscher S."/>
            <person name="Record E."/>
            <person name="Riano-Pachon D.M."/>
            <person name="Robert V."/>
            <person name="Roehrig J."/>
            <person name="Ruller R."/>
            <person name="Salamov A."/>
            <person name="Salih N.S."/>
            <person name="Samson R.A."/>
            <person name="Sandor E."/>
            <person name="Sanguinetti M."/>
            <person name="Schuetze T."/>
            <person name="Sepcic K."/>
            <person name="Shelest E."/>
            <person name="Sherlock G."/>
            <person name="Sophianopoulou V."/>
            <person name="Squina F.M."/>
            <person name="Sun H."/>
            <person name="Susca A."/>
            <person name="Todd R.B."/>
            <person name="Tsang A."/>
            <person name="Unkles S.E."/>
            <person name="van de Wiele N."/>
            <person name="van Rossen-Uffink D."/>
            <person name="Oliveira J.V."/>
            <person name="Vesth T.C."/>
            <person name="Visser J."/>
            <person name="Yu J.-H."/>
            <person name="Zhou M."/>
            <person name="Andersen M.R."/>
            <person name="Archer D.B."/>
            <person name="Baker S.E."/>
            <person name="Benoit I."/>
            <person name="Brakhage A.A."/>
            <person name="Braus G.H."/>
            <person name="Fischer R."/>
            <person name="Frisvad J.C."/>
            <person name="Goldman G.H."/>
            <person name="Houbraken J."/>
            <person name="Oakley B."/>
            <person name="Pocsi I."/>
            <person name="Scazzocchio C."/>
            <person name="Seiboth B."/>
            <person name="vanKuyk P.A."/>
            <person name="Wortman J."/>
            <person name="Dyer P.S."/>
            <person name="Grigoriev I.V."/>
        </authorList>
    </citation>
    <scope>NUCLEOTIDE SEQUENCE [LARGE SCALE GENOMIC DNA]</scope>
    <source>
        <strain evidence="6">CBS 583.65</strain>
    </source>
</reference>
<dbReference type="InterPro" id="IPR051704">
    <property type="entry name" value="FAD_aromatic-hydroxylase"/>
</dbReference>
<dbReference type="Proteomes" id="UP000184073">
    <property type="component" value="Unassembled WGS sequence"/>
</dbReference>
<keyword evidence="6" id="KW-1185">Reference proteome</keyword>
<dbReference type="InterPro" id="IPR002938">
    <property type="entry name" value="FAD-bd"/>
</dbReference>
<dbReference type="RefSeq" id="XP_040668934.1">
    <property type="nucleotide sequence ID" value="XM_040814818.1"/>
</dbReference>
<feature type="domain" description="FAD-binding" evidence="4">
    <location>
        <begin position="4"/>
        <end position="331"/>
    </location>
</feature>
<keyword evidence="3" id="KW-0560">Oxidoreductase</keyword>
<dbReference type="SUPFAM" id="SSF51905">
    <property type="entry name" value="FAD/NAD(P)-binding domain"/>
    <property type="match status" value="1"/>
</dbReference>
<evidence type="ECO:0000313" key="5">
    <source>
        <dbReference type="EMBL" id="OJJ03172.1"/>
    </source>
</evidence>
<dbReference type="PANTHER" id="PTHR46865:SF7">
    <property type="entry name" value="MONOOXYGENASE, PUTATIVE (AFU_ORTHOLOGUE AFUA_8G07040)-RELATED"/>
    <property type="match status" value="1"/>
</dbReference>
<dbReference type="PRINTS" id="PR00420">
    <property type="entry name" value="RNGMNOXGNASE"/>
</dbReference>
<dbReference type="Pfam" id="PF01494">
    <property type="entry name" value="FAD_binding_3"/>
    <property type="match status" value="1"/>
</dbReference>
<keyword evidence="1" id="KW-0285">Flavoprotein</keyword>
<name>A0A1L9PNX0_ASPVE</name>
<dbReference type="GO" id="GO:0016491">
    <property type="term" value="F:oxidoreductase activity"/>
    <property type="evidence" value="ECO:0007669"/>
    <property type="project" value="UniProtKB-KW"/>
</dbReference>
<dbReference type="GO" id="GO:0071949">
    <property type="term" value="F:FAD binding"/>
    <property type="evidence" value="ECO:0007669"/>
    <property type="project" value="InterPro"/>
</dbReference>
<dbReference type="AlphaFoldDB" id="A0A1L9PNX0"/>
<evidence type="ECO:0000259" key="4">
    <source>
        <dbReference type="Pfam" id="PF01494"/>
    </source>
</evidence>
<organism evidence="5 6">
    <name type="scientific">Aspergillus versicolor CBS 583.65</name>
    <dbReference type="NCBI Taxonomy" id="1036611"/>
    <lineage>
        <taxon>Eukaryota</taxon>
        <taxon>Fungi</taxon>
        <taxon>Dikarya</taxon>
        <taxon>Ascomycota</taxon>
        <taxon>Pezizomycotina</taxon>
        <taxon>Eurotiomycetes</taxon>
        <taxon>Eurotiomycetidae</taxon>
        <taxon>Eurotiales</taxon>
        <taxon>Aspergillaceae</taxon>
        <taxon>Aspergillus</taxon>
        <taxon>Aspergillus subgen. Nidulantes</taxon>
    </lineage>
</organism>
<protein>
    <recommendedName>
        <fullName evidence="4">FAD-binding domain-containing protein</fullName>
    </recommendedName>
</protein>
<evidence type="ECO:0000256" key="1">
    <source>
        <dbReference type="ARBA" id="ARBA00022630"/>
    </source>
</evidence>
<dbReference type="EMBL" id="KV878130">
    <property type="protein sequence ID" value="OJJ03172.1"/>
    <property type="molecule type" value="Genomic_DNA"/>
</dbReference>
<accession>A0A1L9PNX0</accession>
<evidence type="ECO:0000256" key="2">
    <source>
        <dbReference type="ARBA" id="ARBA00022827"/>
    </source>
</evidence>
<dbReference type="STRING" id="1036611.A0A1L9PNX0"/>
<proteinExistence type="predicted"/>
<evidence type="ECO:0000313" key="6">
    <source>
        <dbReference type="Proteomes" id="UP000184073"/>
    </source>
</evidence>
<dbReference type="InterPro" id="IPR036188">
    <property type="entry name" value="FAD/NAD-bd_sf"/>
</dbReference>
<evidence type="ECO:0000256" key="3">
    <source>
        <dbReference type="ARBA" id="ARBA00023002"/>
    </source>
</evidence>